<evidence type="ECO:0000313" key="5">
    <source>
        <dbReference type="Proteomes" id="UP000006078"/>
    </source>
</evidence>
<evidence type="ECO:0000259" key="2">
    <source>
        <dbReference type="Pfam" id="PF00496"/>
    </source>
</evidence>
<dbReference type="Gene3D" id="3.10.105.10">
    <property type="entry name" value="Dipeptide-binding Protein, Domain 3"/>
    <property type="match status" value="1"/>
</dbReference>
<protein>
    <submittedName>
        <fullName evidence="3">Putative secreted protein</fullName>
    </submittedName>
</protein>
<dbReference type="PATRIC" id="fig|883169.3.peg.942"/>
<organism evidence="3 6">
    <name type="scientific">Corynebacterium otitidis ATCC 51513</name>
    <dbReference type="NCBI Taxonomy" id="883169"/>
    <lineage>
        <taxon>Bacteria</taxon>
        <taxon>Bacillati</taxon>
        <taxon>Actinomycetota</taxon>
        <taxon>Actinomycetes</taxon>
        <taxon>Mycobacteriales</taxon>
        <taxon>Corynebacteriaceae</taxon>
        <taxon>Corynebacterium</taxon>
    </lineage>
</organism>
<dbReference type="OrthoDB" id="9803988at2"/>
<dbReference type="PANTHER" id="PTHR30290:SF65">
    <property type="entry name" value="MONOACYL PHOSPHATIDYLINOSITOL TETRAMANNOSIDE-BINDING PROTEIN LPQW-RELATED"/>
    <property type="match status" value="1"/>
</dbReference>
<dbReference type="InterPro" id="IPR039424">
    <property type="entry name" value="SBP_5"/>
</dbReference>
<dbReference type="eggNOG" id="COG4166">
    <property type="taxonomic scope" value="Bacteria"/>
</dbReference>
<keyword evidence="5" id="KW-1185">Reference proteome</keyword>
<dbReference type="Proteomes" id="UP000006078">
    <property type="component" value="Unassembled WGS sequence"/>
</dbReference>
<gene>
    <name evidence="3" type="ORF">BN46_0561</name>
    <name evidence="4" type="ORF">HMPREF9719_00979</name>
</gene>
<dbReference type="HOGENOM" id="CLU_027950_0_0_11"/>
<evidence type="ECO:0000313" key="3">
    <source>
        <dbReference type="EMBL" id="CCI83298.1"/>
    </source>
</evidence>
<dbReference type="GO" id="GO:1904680">
    <property type="term" value="F:peptide transmembrane transporter activity"/>
    <property type="evidence" value="ECO:0007669"/>
    <property type="project" value="TreeGrafter"/>
</dbReference>
<name>I7IWW3_9CORY</name>
<evidence type="ECO:0000313" key="4">
    <source>
        <dbReference type="EMBL" id="EJZ82097.1"/>
    </source>
</evidence>
<feature type="compositionally biased region" description="Basic and acidic residues" evidence="1">
    <location>
        <begin position="401"/>
        <end position="412"/>
    </location>
</feature>
<dbReference type="CDD" id="cd08501">
    <property type="entry name" value="PBP2_Lpqw"/>
    <property type="match status" value="1"/>
</dbReference>
<dbReference type="EMBL" id="CAJZ01000087">
    <property type="protein sequence ID" value="CCI83298.1"/>
    <property type="molecule type" value="Genomic_DNA"/>
</dbReference>
<evidence type="ECO:0000313" key="6">
    <source>
        <dbReference type="Proteomes" id="UP000011016"/>
    </source>
</evidence>
<feature type="region of interest" description="Disordered" evidence="1">
    <location>
        <begin position="296"/>
        <end position="317"/>
    </location>
</feature>
<dbReference type="GO" id="GO:0015833">
    <property type="term" value="P:peptide transport"/>
    <property type="evidence" value="ECO:0007669"/>
    <property type="project" value="TreeGrafter"/>
</dbReference>
<dbReference type="InterPro" id="IPR000914">
    <property type="entry name" value="SBP_5_dom"/>
</dbReference>
<dbReference type="RefSeq" id="WP_004600869.1">
    <property type="nucleotide sequence ID" value="NZ_HF541866.1"/>
</dbReference>
<feature type="region of interest" description="Disordered" evidence="1">
    <location>
        <begin position="395"/>
        <end position="434"/>
    </location>
</feature>
<feature type="compositionally biased region" description="Acidic residues" evidence="1">
    <location>
        <begin position="413"/>
        <end position="426"/>
    </location>
</feature>
<dbReference type="Proteomes" id="UP000011016">
    <property type="component" value="Unassembled WGS sequence"/>
</dbReference>
<evidence type="ECO:0000256" key="1">
    <source>
        <dbReference type="SAM" id="MobiDB-lite"/>
    </source>
</evidence>
<accession>I7IWW3</accession>
<comment type="caution">
    <text evidence="3">The sequence shown here is derived from an EMBL/GenBank/DDBJ whole genome shotgun (WGS) entry which is preliminary data.</text>
</comment>
<reference evidence="3 6" key="1">
    <citation type="journal article" date="2012" name="J. Bacteriol.">
        <title>Draft Genome Sequence of Turicella otitidis ATCC 51513, Isolated from Middle Ear Fluid from a Child with Otitis Media.</title>
        <authorList>
            <person name="Brinkrolf K."/>
            <person name="Schneider J."/>
            <person name="Knecht M."/>
            <person name="Ruckert C."/>
            <person name="Tauch A."/>
        </authorList>
    </citation>
    <scope>NUCLEOTIDE SEQUENCE [LARGE SCALE GENOMIC DNA]</scope>
    <source>
        <strain evidence="3 6">ATCC 51513</strain>
    </source>
</reference>
<dbReference type="Gene3D" id="3.90.76.10">
    <property type="entry name" value="Dipeptide-binding Protein, Domain 1"/>
    <property type="match status" value="1"/>
</dbReference>
<dbReference type="Pfam" id="PF00496">
    <property type="entry name" value="SBP_bac_5"/>
    <property type="match status" value="1"/>
</dbReference>
<dbReference type="AlphaFoldDB" id="I7IWW3"/>
<reference evidence="4 5" key="2">
    <citation type="submission" date="2012-08" db="EMBL/GenBank/DDBJ databases">
        <title>The Genome Sequence of Turicella otitidis ATCC 51513.</title>
        <authorList>
            <consortium name="The Broad Institute Genome Sequencing Platform"/>
            <person name="Earl A."/>
            <person name="Ward D."/>
            <person name="Feldgarden M."/>
            <person name="Gevers D."/>
            <person name="Huys G."/>
            <person name="Walker B."/>
            <person name="Young S.K."/>
            <person name="Zeng Q."/>
            <person name="Gargeya S."/>
            <person name="Fitzgerald M."/>
            <person name="Haas B."/>
            <person name="Abouelleil A."/>
            <person name="Alvarado L."/>
            <person name="Arachchi H.M."/>
            <person name="Berlin A.M."/>
            <person name="Chapman S.B."/>
            <person name="Goldberg J."/>
            <person name="Griggs A."/>
            <person name="Gujja S."/>
            <person name="Hansen M."/>
            <person name="Howarth C."/>
            <person name="Imamovic A."/>
            <person name="Larimer J."/>
            <person name="McCowen C."/>
            <person name="Montmayeur A."/>
            <person name="Murphy C."/>
            <person name="Neiman D."/>
            <person name="Pearson M."/>
            <person name="Priest M."/>
            <person name="Roberts A."/>
            <person name="Saif S."/>
            <person name="Shea T."/>
            <person name="Sisk P."/>
            <person name="Sykes S."/>
            <person name="Wortman J."/>
            <person name="Nusbaum C."/>
            <person name="Birren B."/>
        </authorList>
    </citation>
    <scope>NUCLEOTIDE SEQUENCE [LARGE SCALE GENOMIC DNA]</scope>
    <source>
        <strain evidence="4 5">ATCC 51513</strain>
    </source>
</reference>
<dbReference type="EMBL" id="AHAE01000042">
    <property type="protein sequence ID" value="EJZ82097.1"/>
    <property type="molecule type" value="Genomic_DNA"/>
</dbReference>
<proteinExistence type="predicted"/>
<dbReference type="SUPFAM" id="SSF53850">
    <property type="entry name" value="Periplasmic binding protein-like II"/>
    <property type="match status" value="1"/>
</dbReference>
<dbReference type="STRING" id="29321.AAV33_03060"/>
<sequence>MTTTEDEGRSRIDIGVDPLRTGLNPYLVGDTSSFLDDLSKLVFPRTFVGGELNDELLDWAGPVEPSEGAAQTLVYDINDSAQWSDGTPITGADFVFLWRTLSATNGVRSAAGYQQITDVRVSEGGRRVEVDLASKVAEWRRLFSPLLPSHVVSSGSFSTAMDEEIPASAGKFLVAHADPKRGAIELNRNDRYWGDEPAKTEIIGFQEVGDGVDGLDQVRNTQLSFVNIAPGQTTEDAYRLVDGAQTRTITTGRMLTLSASTASPVVGDAAARRELRELIDVPEVAKLATGRTEDLALPAGANRTSERAAGSDPEALRGAASVERPLTIAADPRHPEAARAARAIVDLAAAKGIPAAVSSVDFTEAVEDLLPAGEVDAVLSWGVASPTALDVASAYSCPTPEQRRLEAKSRDEETGEGDEGDDEEAAAADGWGSNLTGYCDEDTQQRLMAALAGDMGDEELAAFVAGLEDEEALYTPIVGEQRLEVARDELHGPAEDLKDWPDGVGTAGEWELDEEFLNNRAILRKEQEPD</sequence>
<dbReference type="PANTHER" id="PTHR30290">
    <property type="entry name" value="PERIPLASMIC BINDING COMPONENT OF ABC TRANSPORTER"/>
    <property type="match status" value="1"/>
</dbReference>
<feature type="domain" description="Solute-binding protein family 5" evidence="2">
    <location>
        <begin position="71"/>
        <end position="386"/>
    </location>
</feature>